<dbReference type="PANTHER" id="PTHR10192:SF5">
    <property type="entry name" value="GEPHYRIN"/>
    <property type="match status" value="1"/>
</dbReference>
<comment type="function">
    <text evidence="1 5">Catalyzes the insertion of molybdate into adenylated molybdopterin with the concomitant release of AMP.</text>
</comment>
<dbReference type="SUPFAM" id="SSF53448">
    <property type="entry name" value="Nucleotide-diphospho-sugar transferases"/>
    <property type="match status" value="1"/>
</dbReference>
<evidence type="ECO:0000259" key="6">
    <source>
        <dbReference type="SMART" id="SM00852"/>
    </source>
</evidence>
<keyword evidence="3 5" id="KW-0500">Molybdenum</keyword>
<dbReference type="EC" id="2.10.1.1" evidence="5"/>
<dbReference type="AlphaFoldDB" id="A0AAD0NNZ8"/>
<evidence type="ECO:0000313" key="7">
    <source>
        <dbReference type="EMBL" id="AWH94334.1"/>
    </source>
</evidence>
<comment type="cofactor">
    <cofactor evidence="5">
        <name>Mg(2+)</name>
        <dbReference type="ChEBI" id="CHEBI:18420"/>
    </cofactor>
</comment>
<evidence type="ECO:0000256" key="3">
    <source>
        <dbReference type="ARBA" id="ARBA00022505"/>
    </source>
</evidence>
<comment type="pathway">
    <text evidence="5">Cofactor biosynthesis; molybdopterin biosynthesis.</text>
</comment>
<dbReference type="Gene3D" id="3.40.980.10">
    <property type="entry name" value="MoaB/Mog-like domain"/>
    <property type="match status" value="2"/>
</dbReference>
<sequence length="628" mass="61802">MTDAVGAIVLTGGRGSRLGGADKARIAVAGRPMLDTVVGAAAAVADSVVTVGPGGDTREDPPFSGPVAGIAAGLSVLPGSADLVVVVACDLPDLDADTLRSLVAALRLPAAFGSDRRPTAALAVDADGRDQYLLAVWDRRALATRLDAVQRSGGAGGRPVRALYDDEVLTRVTVGAPARDVDTWAEVVSSGPVALAHVGAVLRAGLAPLPPTVRAPLDAVGAVLTAPLVAADPMPREPVSAMDGYALAGPGPWRLTGTALRAGDGSPGSMATGTAAPIATGALVPPGSGRVLRHELVQVARDGSDPAVVTALPEAAGVDDLRPVGEDWPAGHELAPAGVTLDPALASAALSAGLASVSVRGPVRSVVVTTGDEVLPADSPSPLPPGRIRDTVGPLLGGVLARAGFATRAGTIGGVLARAGFATGAGTIGGAARTSHCSDTADAMDALISGSPGAGAEGGTGVGVGGRAGGGEQAEDVIVLIGATGRGVADHLRPALRRAGATIVLDGARVRPGGSQLVAVLPDGRVLLGLPGNPLAAVCAAATTGRALVDALTGRERPAVLARVTGLDRVAAPGRARVLPARPDGTGGWTLSGRVRTAHLADLAGAPLLAVVPEGAGADDPVELIEWM</sequence>
<dbReference type="InterPro" id="IPR038987">
    <property type="entry name" value="MoeA-like"/>
</dbReference>
<dbReference type="SMART" id="SM00852">
    <property type="entry name" value="MoCF_biosynth"/>
    <property type="match status" value="1"/>
</dbReference>
<dbReference type="KEGG" id="dpc:A6048_01075"/>
<dbReference type="GO" id="GO:0016779">
    <property type="term" value="F:nucleotidyltransferase activity"/>
    <property type="evidence" value="ECO:0007669"/>
    <property type="project" value="UniProtKB-ARBA"/>
</dbReference>
<dbReference type="InterPro" id="IPR029044">
    <property type="entry name" value="Nucleotide-diphossugar_trans"/>
</dbReference>
<dbReference type="GO" id="GO:0006777">
    <property type="term" value="P:Mo-molybdopterin cofactor biosynthetic process"/>
    <property type="evidence" value="ECO:0007669"/>
    <property type="project" value="UniProtKB-UniRule"/>
</dbReference>
<dbReference type="Gene3D" id="2.40.340.10">
    <property type="entry name" value="MoeA, C-terminal, domain IV"/>
    <property type="match status" value="1"/>
</dbReference>
<dbReference type="RefSeq" id="WP_107747850.1">
    <property type="nucleotide sequence ID" value="NZ_CP015453.1"/>
</dbReference>
<evidence type="ECO:0000256" key="2">
    <source>
        <dbReference type="ARBA" id="ARBA00010763"/>
    </source>
</evidence>
<comment type="catalytic activity">
    <reaction evidence="4">
        <text>adenylyl-molybdopterin + molybdate = Mo-molybdopterin + AMP + H(+)</text>
        <dbReference type="Rhea" id="RHEA:35047"/>
        <dbReference type="ChEBI" id="CHEBI:15378"/>
        <dbReference type="ChEBI" id="CHEBI:36264"/>
        <dbReference type="ChEBI" id="CHEBI:62727"/>
        <dbReference type="ChEBI" id="CHEBI:71302"/>
        <dbReference type="ChEBI" id="CHEBI:456215"/>
        <dbReference type="EC" id="2.10.1.1"/>
    </reaction>
</comment>
<dbReference type="InterPro" id="IPR025877">
    <property type="entry name" value="MobA-like_NTP_Trfase"/>
</dbReference>
<dbReference type="Proteomes" id="UP000244903">
    <property type="component" value="Chromosome"/>
</dbReference>
<dbReference type="Gene3D" id="2.170.190.11">
    <property type="entry name" value="Molybdopterin biosynthesis moea protein, domain 3"/>
    <property type="match status" value="1"/>
</dbReference>
<dbReference type="Pfam" id="PF00994">
    <property type="entry name" value="MoCF_biosynth"/>
    <property type="match status" value="1"/>
</dbReference>
<dbReference type="InterPro" id="IPR005110">
    <property type="entry name" value="MoeA_linker/N"/>
</dbReference>
<keyword evidence="8" id="KW-1185">Reference proteome</keyword>
<dbReference type="Pfam" id="PF03453">
    <property type="entry name" value="MoeA_N"/>
    <property type="match status" value="1"/>
</dbReference>
<dbReference type="Gene3D" id="3.90.550.10">
    <property type="entry name" value="Spore Coat Polysaccharide Biosynthesis Protein SpsA, Chain A"/>
    <property type="match status" value="1"/>
</dbReference>
<evidence type="ECO:0000313" key="8">
    <source>
        <dbReference type="Proteomes" id="UP000244903"/>
    </source>
</evidence>
<dbReference type="PANTHER" id="PTHR10192">
    <property type="entry name" value="MOLYBDOPTERIN BIOSYNTHESIS PROTEIN"/>
    <property type="match status" value="1"/>
</dbReference>
<comment type="similarity">
    <text evidence="2 5">Belongs to the MoeA family.</text>
</comment>
<organism evidence="7 8">
    <name type="scientific">Dietzia psychralcaliphila</name>
    <dbReference type="NCBI Taxonomy" id="139021"/>
    <lineage>
        <taxon>Bacteria</taxon>
        <taxon>Bacillati</taxon>
        <taxon>Actinomycetota</taxon>
        <taxon>Actinomycetes</taxon>
        <taxon>Mycobacteriales</taxon>
        <taxon>Dietziaceae</taxon>
        <taxon>Dietzia</taxon>
    </lineage>
</organism>
<dbReference type="Gene3D" id="3.90.105.10">
    <property type="entry name" value="Molybdopterin biosynthesis moea protein, domain 2"/>
    <property type="match status" value="1"/>
</dbReference>
<dbReference type="InterPro" id="IPR001453">
    <property type="entry name" value="MoaB/Mog_dom"/>
</dbReference>
<evidence type="ECO:0000256" key="4">
    <source>
        <dbReference type="ARBA" id="ARBA00047317"/>
    </source>
</evidence>
<dbReference type="InterPro" id="IPR036425">
    <property type="entry name" value="MoaB/Mog-like_dom_sf"/>
</dbReference>
<protein>
    <recommendedName>
        <fullName evidence="5">Molybdopterin molybdenumtransferase</fullName>
        <ecNumber evidence="5">2.10.1.1</ecNumber>
    </recommendedName>
</protein>
<dbReference type="InterPro" id="IPR036135">
    <property type="entry name" value="MoeA_linker/N_sf"/>
</dbReference>
<dbReference type="Pfam" id="PF12804">
    <property type="entry name" value="NTP_transf_3"/>
    <property type="match status" value="1"/>
</dbReference>
<dbReference type="GO" id="GO:0046872">
    <property type="term" value="F:metal ion binding"/>
    <property type="evidence" value="ECO:0007669"/>
    <property type="project" value="UniProtKB-UniRule"/>
</dbReference>
<keyword evidence="5" id="KW-0501">Molybdenum cofactor biosynthesis</keyword>
<accession>A0AAD0NNZ8</accession>
<evidence type="ECO:0000256" key="5">
    <source>
        <dbReference type="RuleBase" id="RU365090"/>
    </source>
</evidence>
<dbReference type="SUPFAM" id="SSF63882">
    <property type="entry name" value="MoeA N-terminal region -like"/>
    <property type="match status" value="1"/>
</dbReference>
<dbReference type="SUPFAM" id="SSF53218">
    <property type="entry name" value="Molybdenum cofactor biosynthesis proteins"/>
    <property type="match status" value="1"/>
</dbReference>
<dbReference type="GO" id="GO:0061599">
    <property type="term" value="F:molybdopterin molybdotransferase activity"/>
    <property type="evidence" value="ECO:0007669"/>
    <property type="project" value="UniProtKB-UniRule"/>
</dbReference>
<proteinExistence type="inferred from homology"/>
<reference evidence="7 8" key="1">
    <citation type="submission" date="2016-04" db="EMBL/GenBank/DDBJ databases">
        <title>Complete genome sequence of the haloalkaliphilic hydrocarbon-degrading bacterium Dietzia psychralcaliphila ILA-1T, isolated from a drain of a fish product-processing plant.</title>
        <authorList>
            <person name="Zhao J."/>
            <person name="Hu B."/>
            <person name="Geng S."/>
            <person name="Nie Y."/>
            <person name="Tang Y."/>
        </authorList>
    </citation>
    <scope>NUCLEOTIDE SEQUENCE [LARGE SCALE GENOMIC DNA]</scope>
    <source>
        <strain evidence="7 8">ILA-1</strain>
    </source>
</reference>
<keyword evidence="5" id="KW-0479">Metal-binding</keyword>
<keyword evidence="5" id="KW-0808">Transferase</keyword>
<keyword evidence="5" id="KW-0460">Magnesium</keyword>
<gene>
    <name evidence="7" type="ORF">A6048_01075</name>
</gene>
<dbReference type="InterPro" id="IPR036688">
    <property type="entry name" value="MoeA_C_domain_IV_sf"/>
</dbReference>
<dbReference type="GO" id="GO:0005829">
    <property type="term" value="C:cytosol"/>
    <property type="evidence" value="ECO:0007669"/>
    <property type="project" value="TreeGrafter"/>
</dbReference>
<dbReference type="EMBL" id="CP015453">
    <property type="protein sequence ID" value="AWH94334.1"/>
    <property type="molecule type" value="Genomic_DNA"/>
</dbReference>
<name>A0AAD0NNZ8_9ACTN</name>
<feature type="domain" description="MoaB/Mog" evidence="6">
    <location>
        <begin position="366"/>
        <end position="551"/>
    </location>
</feature>
<evidence type="ECO:0000256" key="1">
    <source>
        <dbReference type="ARBA" id="ARBA00002901"/>
    </source>
</evidence>